<reference evidence="3 4" key="1">
    <citation type="submission" date="2024-06" db="EMBL/GenBank/DDBJ databases">
        <title>Genomic Encyclopedia of Type Strains, Phase IV (KMG-IV): sequencing the most valuable type-strain genomes for metagenomic binning, comparative biology and taxonomic classification.</title>
        <authorList>
            <person name="Goeker M."/>
        </authorList>
    </citation>
    <scope>NUCLEOTIDE SEQUENCE [LARGE SCALE GENOMIC DNA]</scope>
    <source>
        <strain evidence="3 4">DSM 19730</strain>
    </source>
</reference>
<gene>
    <name evidence="3" type="ORF">ABID44_003496</name>
</gene>
<evidence type="ECO:0000313" key="3">
    <source>
        <dbReference type="EMBL" id="MET3663141.1"/>
    </source>
</evidence>
<feature type="transmembrane region" description="Helical" evidence="2">
    <location>
        <begin position="89"/>
        <end position="107"/>
    </location>
</feature>
<keyword evidence="2" id="KW-1133">Transmembrane helix</keyword>
<organism evidence="3 4">
    <name type="scientific">Aquamicrobium ahrensii</name>
    <dbReference type="NCBI Taxonomy" id="469551"/>
    <lineage>
        <taxon>Bacteria</taxon>
        <taxon>Pseudomonadati</taxon>
        <taxon>Pseudomonadota</taxon>
        <taxon>Alphaproteobacteria</taxon>
        <taxon>Hyphomicrobiales</taxon>
        <taxon>Phyllobacteriaceae</taxon>
        <taxon>Aquamicrobium</taxon>
    </lineage>
</organism>
<feature type="region of interest" description="Disordered" evidence="1">
    <location>
        <begin position="1"/>
        <end position="27"/>
    </location>
</feature>
<sequence length="165" mass="18595">MNVEREKARAQSTKHREKLKNEAGARQIAERELQKQRDEDLRVLKSLCRDVTATLKRQQRTKQAIAGLGALVLAILTFLPFPYQIEPSWMLRLVGLAATIVMTYLTITGSSLLRLDIGENQALRELDGMAQKRALSGKLERHRVTWNDGAFTITGKAGQERANLL</sequence>
<protein>
    <submittedName>
        <fullName evidence="3">Uncharacterized protein</fullName>
    </submittedName>
</protein>
<dbReference type="EMBL" id="JBEPMN010000019">
    <property type="protein sequence ID" value="MET3663141.1"/>
    <property type="molecule type" value="Genomic_DNA"/>
</dbReference>
<evidence type="ECO:0000313" key="4">
    <source>
        <dbReference type="Proteomes" id="UP001549143"/>
    </source>
</evidence>
<evidence type="ECO:0000256" key="1">
    <source>
        <dbReference type="SAM" id="MobiDB-lite"/>
    </source>
</evidence>
<proteinExistence type="predicted"/>
<keyword evidence="2" id="KW-0472">Membrane</keyword>
<dbReference type="RefSeq" id="WP_354152944.1">
    <property type="nucleotide sequence ID" value="NZ_JBEPMN010000019.1"/>
</dbReference>
<accession>A0ABV2KQ24</accession>
<dbReference type="Proteomes" id="UP001549143">
    <property type="component" value="Unassembled WGS sequence"/>
</dbReference>
<evidence type="ECO:0000256" key="2">
    <source>
        <dbReference type="SAM" id="Phobius"/>
    </source>
</evidence>
<name>A0ABV2KQ24_9HYPH</name>
<keyword evidence="4" id="KW-1185">Reference proteome</keyword>
<keyword evidence="2" id="KW-0812">Transmembrane</keyword>
<comment type="caution">
    <text evidence="3">The sequence shown here is derived from an EMBL/GenBank/DDBJ whole genome shotgun (WGS) entry which is preliminary data.</text>
</comment>
<feature type="transmembrane region" description="Helical" evidence="2">
    <location>
        <begin position="64"/>
        <end position="83"/>
    </location>
</feature>